<dbReference type="AlphaFoldDB" id="A0A0J6FVX3"/>
<evidence type="ECO:0000313" key="5">
    <source>
        <dbReference type="Proteomes" id="UP000035996"/>
    </source>
</evidence>
<keyword evidence="5" id="KW-1185">Reference proteome</keyword>
<evidence type="ECO:0000256" key="3">
    <source>
        <dbReference type="SAM" id="MobiDB-lite"/>
    </source>
</evidence>
<accession>A0A0J6FVX3</accession>
<comment type="similarity">
    <text evidence="1 2">Belongs to the TelA family.</text>
</comment>
<dbReference type="PANTHER" id="PTHR38432">
    <property type="entry name" value="TELA-LIKE PROTEIN SAOUHSC_01408"/>
    <property type="match status" value="1"/>
</dbReference>
<protein>
    <submittedName>
        <fullName evidence="4">Tellurite resistance protein</fullName>
    </submittedName>
</protein>
<evidence type="ECO:0000256" key="1">
    <source>
        <dbReference type="ARBA" id="ARBA00005541"/>
    </source>
</evidence>
<evidence type="ECO:0000256" key="2">
    <source>
        <dbReference type="PIRNR" id="PIRNR026508"/>
    </source>
</evidence>
<organism evidence="4 5">
    <name type="scientific">Guptibacillus hwajinpoensis</name>
    <dbReference type="NCBI Taxonomy" id="208199"/>
    <lineage>
        <taxon>Bacteria</taxon>
        <taxon>Bacillati</taxon>
        <taxon>Bacillota</taxon>
        <taxon>Bacilli</taxon>
        <taxon>Bacillales</taxon>
        <taxon>Guptibacillaceae</taxon>
        <taxon>Guptibacillus</taxon>
    </lineage>
</organism>
<dbReference type="PATRIC" id="fig|157733.3.peg.3091"/>
<dbReference type="InterPro" id="IPR008863">
    <property type="entry name" value="Toxic_anion-R_TelA"/>
</dbReference>
<gene>
    <name evidence="4" type="ORF">AB986_04335</name>
</gene>
<sequence>MSQQPEHSNDQREKAAEIIQSFYHEDDTEKLLQSLSGLGEDAQRSAGESLEALKRPVKGMIDQPNNDLPDHLHKLREHVSELEPSYLKKSKLNKLVNRVMGRNEVEQYAKKYKTVESQVEVIVESLLTGKDKLEEDNVMLKELKDVARDRIVGLEEQMELGQTLMTMLDDEASKEEWKENPLPIQKAQQKVVSRVKNMSQAVMVLRQSMASVDLIIENNEKLEEAIFNAVTMTKNIITVTASIQLALGNQQKVISAVQNVNEATESMLLRNAEMLKQNTEDTVKTLEKPAIAIESFRKAYNDVFDAIDITEKSNVRIIESGKKFITEMNDLNNEMKAKLDSSTQRQKQLSDAADRF</sequence>
<feature type="region of interest" description="Disordered" evidence="3">
    <location>
        <begin position="337"/>
        <end position="356"/>
    </location>
</feature>
<name>A0A0J6FVX3_9BACL</name>
<dbReference type="EMBL" id="LELK01000001">
    <property type="protein sequence ID" value="KMM38522.1"/>
    <property type="molecule type" value="Genomic_DNA"/>
</dbReference>
<dbReference type="STRING" id="157733.AB986_04335"/>
<feature type="compositionally biased region" description="Polar residues" evidence="3">
    <location>
        <begin position="340"/>
        <end position="349"/>
    </location>
</feature>
<dbReference type="Pfam" id="PF05816">
    <property type="entry name" value="TelA"/>
    <property type="match status" value="1"/>
</dbReference>
<reference evidence="4" key="1">
    <citation type="submission" date="2015-06" db="EMBL/GenBank/DDBJ databases">
        <authorList>
            <person name="Liu B."/>
            <person name="Wang J."/>
            <person name="Zhu Y."/>
            <person name="Liu G."/>
            <person name="Chen Q."/>
            <person name="Zheng C."/>
            <person name="Che J."/>
            <person name="Ge C."/>
            <person name="Shi H."/>
            <person name="Pan Z."/>
            <person name="Liu X."/>
        </authorList>
    </citation>
    <scope>NUCLEOTIDE SEQUENCE [LARGE SCALE GENOMIC DNA]</scope>
    <source>
        <strain evidence="4">DSM 16346</strain>
    </source>
</reference>
<dbReference type="Proteomes" id="UP000035996">
    <property type="component" value="Unassembled WGS sequence"/>
</dbReference>
<proteinExistence type="inferred from homology"/>
<dbReference type="PANTHER" id="PTHR38432:SF1">
    <property type="entry name" value="TELA-LIKE PROTEIN SAOUHSC_01408"/>
    <property type="match status" value="1"/>
</dbReference>
<dbReference type="OrthoDB" id="2958429at2"/>
<evidence type="ECO:0000313" key="4">
    <source>
        <dbReference type="EMBL" id="KMM38522.1"/>
    </source>
</evidence>
<dbReference type="PIRSF" id="PIRSF026508">
    <property type="entry name" value="TelA"/>
    <property type="match status" value="1"/>
</dbReference>
<dbReference type="RefSeq" id="WP_048309638.1">
    <property type="nucleotide sequence ID" value="NZ_CP119526.1"/>
</dbReference>
<comment type="caution">
    <text evidence="4">The sequence shown here is derived from an EMBL/GenBank/DDBJ whole genome shotgun (WGS) entry which is preliminary data.</text>
</comment>